<sequence length="302" mass="34563">MRAWRCSSCHLTTEDECMLFQKSKRTRILAKAGKELEALLRTAKGEENREKQVLCMEGEWDEMRCLAGGRRWALLHLIPTKHLGLSFLDLAAVGKARHELLISRLARLICDLLNNTDFRACMHRLVWNLFISPITFEKRWCNLITRFQLARHTWLSDMYATRDQWVPSYFREIPMCCLMKTTSRFILGLRMDAMSVLVAILLRSGSFVDTFFVFLGLRYDYVGLDAFAKKVKELSSSLNSDPVDSNSKVSNAEDIQHLVGGSLDVDMQCSNPQGIRNKGCGKSRRFIGTGERDVEKSLKTPI</sequence>
<gene>
    <name evidence="1" type="ORF">E3N88_00826</name>
</gene>
<evidence type="ECO:0000313" key="2">
    <source>
        <dbReference type="Proteomes" id="UP000326396"/>
    </source>
</evidence>
<name>A0A5N6Q1X1_9ASTR</name>
<accession>A0A5N6Q1X1</accession>
<keyword evidence="2" id="KW-1185">Reference proteome</keyword>
<dbReference type="PANTHER" id="PTHR47718">
    <property type="entry name" value="OS01G0519700 PROTEIN"/>
    <property type="match status" value="1"/>
</dbReference>
<dbReference type="PANTHER" id="PTHR47718:SF12">
    <property type="entry name" value="PROTEIN FAR1-RELATED SEQUENCE"/>
    <property type="match status" value="1"/>
</dbReference>
<organism evidence="1 2">
    <name type="scientific">Mikania micrantha</name>
    <name type="common">bitter vine</name>
    <dbReference type="NCBI Taxonomy" id="192012"/>
    <lineage>
        <taxon>Eukaryota</taxon>
        <taxon>Viridiplantae</taxon>
        <taxon>Streptophyta</taxon>
        <taxon>Embryophyta</taxon>
        <taxon>Tracheophyta</taxon>
        <taxon>Spermatophyta</taxon>
        <taxon>Magnoliopsida</taxon>
        <taxon>eudicotyledons</taxon>
        <taxon>Gunneridae</taxon>
        <taxon>Pentapetalae</taxon>
        <taxon>asterids</taxon>
        <taxon>campanulids</taxon>
        <taxon>Asterales</taxon>
        <taxon>Asteraceae</taxon>
        <taxon>Asteroideae</taxon>
        <taxon>Heliantheae alliance</taxon>
        <taxon>Eupatorieae</taxon>
        <taxon>Mikania</taxon>
    </lineage>
</organism>
<dbReference type="Proteomes" id="UP000326396">
    <property type="component" value="Linkage Group LG1"/>
</dbReference>
<dbReference type="OrthoDB" id="682414at2759"/>
<reference evidence="1 2" key="1">
    <citation type="submission" date="2019-05" db="EMBL/GenBank/DDBJ databases">
        <title>Mikania micrantha, genome provides insights into the molecular mechanism of rapid growth.</title>
        <authorList>
            <person name="Liu B."/>
        </authorList>
    </citation>
    <scope>NUCLEOTIDE SEQUENCE [LARGE SCALE GENOMIC DNA]</scope>
    <source>
        <strain evidence="1">NLD-2019</strain>
        <tissue evidence="1">Leaf</tissue>
    </source>
</reference>
<dbReference type="AlphaFoldDB" id="A0A5N6Q1X1"/>
<proteinExistence type="predicted"/>
<comment type="caution">
    <text evidence="1">The sequence shown here is derived from an EMBL/GenBank/DDBJ whole genome shotgun (WGS) entry which is preliminary data.</text>
</comment>
<dbReference type="EMBL" id="SZYD01000001">
    <property type="protein sequence ID" value="KAD7477690.1"/>
    <property type="molecule type" value="Genomic_DNA"/>
</dbReference>
<evidence type="ECO:0000313" key="1">
    <source>
        <dbReference type="EMBL" id="KAD7477690.1"/>
    </source>
</evidence>
<protein>
    <submittedName>
        <fullName evidence="1">Uncharacterized protein</fullName>
    </submittedName>
</protein>